<dbReference type="RefSeq" id="WP_373635469.1">
    <property type="nucleotide sequence ID" value="NZ_CP151767.2"/>
</dbReference>
<keyword evidence="5" id="KW-1185">Reference proteome</keyword>
<sequence length="452" mass="52680">MILKAKERGNAPQLAQYLMSMRDNEHVELHELRGFVSDDLDAAFKEAEAIASQTKCKNHLFSMSLNPPEGAHVSREDFERAVDQIEGKLGLDDHARALVFHEKEGRRHAHAVWSRIDSDEMRAKNMSFYKQKLMDVSRDLYLEHGWDMPKGMIDRSMRNPLNFSRAEWQQANRSKQDPKMIKAAFQECWKNSDGTDALKASLEEKGFFLAKGDRRDVVAVDVRGETYSLSRWAGVKAKDVRERIPDAEFLSSVQDTKAHIASRMTDQLKSYLKEVDAGYRRASPALEMKRQQLQARHGEERKAETQRIAQREQREMQNRASRLPKGFSGIWSRITGKLSKIKSQNEMEALQSWQRDRAEKDRLIQRQLDERQRLQQQIKKMRETRAQEVAQIRSEIAAYIAMKRGDVPSLNKRAQSNEQAKSNMRRRERQSADRQRKRERTRSRGDDLGRER</sequence>
<feature type="compositionally biased region" description="Polar residues" evidence="2">
    <location>
        <begin position="412"/>
        <end position="422"/>
    </location>
</feature>
<dbReference type="InterPro" id="IPR005094">
    <property type="entry name" value="Endonuclease_MobA/VirD2"/>
</dbReference>
<evidence type="ECO:0000256" key="2">
    <source>
        <dbReference type="SAM" id="MobiDB-lite"/>
    </source>
</evidence>
<organism evidence="4 5">
    <name type="scientific">Yoonia rhodophyticola</name>
    <dbReference type="NCBI Taxonomy" id="3137370"/>
    <lineage>
        <taxon>Bacteria</taxon>
        <taxon>Pseudomonadati</taxon>
        <taxon>Pseudomonadota</taxon>
        <taxon>Alphaproteobacteria</taxon>
        <taxon>Rhodobacterales</taxon>
        <taxon>Paracoccaceae</taxon>
        <taxon>Yoonia</taxon>
    </lineage>
</organism>
<evidence type="ECO:0000313" key="4">
    <source>
        <dbReference type="EMBL" id="WZU66295.2"/>
    </source>
</evidence>
<dbReference type="AlphaFoldDB" id="A0AAN0M7Y3"/>
<dbReference type="Proteomes" id="UP001470809">
    <property type="component" value="Chromosome"/>
</dbReference>
<evidence type="ECO:0000259" key="3">
    <source>
        <dbReference type="Pfam" id="PF03432"/>
    </source>
</evidence>
<dbReference type="EMBL" id="CP151767">
    <property type="protein sequence ID" value="WZU66295.2"/>
    <property type="molecule type" value="Genomic_DNA"/>
</dbReference>
<feature type="coiled-coil region" evidence="1">
    <location>
        <begin position="357"/>
        <end position="391"/>
    </location>
</feature>
<feature type="compositionally biased region" description="Basic and acidic residues" evidence="2">
    <location>
        <begin position="429"/>
        <end position="452"/>
    </location>
</feature>
<reference evidence="4" key="1">
    <citation type="submission" date="2024-08" db="EMBL/GenBank/DDBJ databases">
        <title>Phylogenomic analyses of a clade within the roseobacter group suggest taxonomic reassignments of species of the genera Aestuariivita, Citreicella, Loktanella, Nautella, Pelagibaca, Ruegeria, Thalassobius, Thiobacimonas and Tropicibacter, and the proposal o.</title>
        <authorList>
            <person name="Jeon C.O."/>
        </authorList>
    </citation>
    <scope>NUCLEOTIDE SEQUENCE</scope>
    <source>
        <strain evidence="4">SS1-5</strain>
    </source>
</reference>
<dbReference type="KEGG" id="yrh:AABB31_14650"/>
<evidence type="ECO:0000313" key="5">
    <source>
        <dbReference type="Proteomes" id="UP001470809"/>
    </source>
</evidence>
<gene>
    <name evidence="4" type="ORF">AABB31_14650</name>
</gene>
<proteinExistence type="predicted"/>
<protein>
    <submittedName>
        <fullName evidence="4">Relaxase/mobilization nuclease domain-containing protein</fullName>
    </submittedName>
</protein>
<dbReference type="Pfam" id="PF03432">
    <property type="entry name" value="Relaxase"/>
    <property type="match status" value="1"/>
</dbReference>
<evidence type="ECO:0000256" key="1">
    <source>
        <dbReference type="SAM" id="Coils"/>
    </source>
</evidence>
<feature type="domain" description="MobA/VirD2-like nuclease" evidence="3">
    <location>
        <begin position="23"/>
        <end position="146"/>
    </location>
</feature>
<feature type="region of interest" description="Disordered" evidence="2">
    <location>
        <begin position="405"/>
        <end position="452"/>
    </location>
</feature>
<keyword evidence="1" id="KW-0175">Coiled coil</keyword>
<name>A0AAN0M7Y3_9RHOB</name>
<accession>A0AAN0M7Y3</accession>